<feature type="transmembrane region" description="Helical" evidence="7">
    <location>
        <begin position="240"/>
        <end position="258"/>
    </location>
</feature>
<evidence type="ECO:0000256" key="5">
    <source>
        <dbReference type="ARBA" id="ARBA00022989"/>
    </source>
</evidence>
<keyword evidence="6 7" id="KW-0472">Membrane</keyword>
<comment type="subcellular location">
    <subcellularLocation>
        <location evidence="2">Cell envelope</location>
    </subcellularLocation>
    <subcellularLocation>
        <location evidence="7">Cell membrane</location>
        <topology evidence="7">Multi-pass membrane protein</topology>
    </subcellularLocation>
    <subcellularLocation>
        <location evidence="1">Membrane</location>
        <topology evidence="1">Multi-pass membrane protein</topology>
    </subcellularLocation>
</comment>
<dbReference type="GO" id="GO:0015416">
    <property type="term" value="F:ABC-type phosphonate transporter activity"/>
    <property type="evidence" value="ECO:0007669"/>
    <property type="project" value="InterPro"/>
</dbReference>
<comment type="similarity">
    <text evidence="7">Belongs to the binding-protein-dependent transport system permease family.</text>
</comment>
<dbReference type="NCBIfam" id="TIGR01097">
    <property type="entry name" value="PhnE"/>
    <property type="match status" value="1"/>
</dbReference>
<dbReference type="STRING" id="334253.SAMN04487943_105167"/>
<dbReference type="SUPFAM" id="SSF161098">
    <property type="entry name" value="MetI-like"/>
    <property type="match status" value="1"/>
</dbReference>
<organism evidence="9 10">
    <name type="scientific">Gracilibacillus orientalis</name>
    <dbReference type="NCBI Taxonomy" id="334253"/>
    <lineage>
        <taxon>Bacteria</taxon>
        <taxon>Bacillati</taxon>
        <taxon>Bacillota</taxon>
        <taxon>Bacilli</taxon>
        <taxon>Bacillales</taxon>
        <taxon>Bacillaceae</taxon>
        <taxon>Gracilibacillus</taxon>
    </lineage>
</organism>
<dbReference type="InterPro" id="IPR035906">
    <property type="entry name" value="MetI-like_sf"/>
</dbReference>
<dbReference type="AlphaFoldDB" id="A0A1I4LS22"/>
<keyword evidence="4 7" id="KW-0812">Transmembrane</keyword>
<evidence type="ECO:0000256" key="1">
    <source>
        <dbReference type="ARBA" id="ARBA00004141"/>
    </source>
</evidence>
<accession>A0A1I4LS22</accession>
<protein>
    <submittedName>
        <fullName evidence="9">Phosphonate transport system permease protein</fullName>
    </submittedName>
</protein>
<dbReference type="GO" id="GO:0030313">
    <property type="term" value="C:cell envelope"/>
    <property type="evidence" value="ECO:0007669"/>
    <property type="project" value="UniProtKB-SubCell"/>
</dbReference>
<dbReference type="InterPro" id="IPR005769">
    <property type="entry name" value="PhnE/PtxC"/>
</dbReference>
<dbReference type="GO" id="GO:0005886">
    <property type="term" value="C:plasma membrane"/>
    <property type="evidence" value="ECO:0007669"/>
    <property type="project" value="UniProtKB-SubCell"/>
</dbReference>
<dbReference type="InterPro" id="IPR000515">
    <property type="entry name" value="MetI-like"/>
</dbReference>
<dbReference type="PANTHER" id="PTHR30043:SF8">
    <property type="entry name" value="ABC TRANSPORTER, PERMEASE PROTEIN CC0363, PUTATIVE-RELATED"/>
    <property type="match status" value="1"/>
</dbReference>
<evidence type="ECO:0000256" key="3">
    <source>
        <dbReference type="ARBA" id="ARBA00022448"/>
    </source>
</evidence>
<name>A0A1I4LS22_9BACI</name>
<feature type="transmembrane region" description="Helical" evidence="7">
    <location>
        <begin position="16"/>
        <end position="36"/>
    </location>
</feature>
<dbReference type="CDD" id="cd06261">
    <property type="entry name" value="TM_PBP2"/>
    <property type="match status" value="1"/>
</dbReference>
<dbReference type="Pfam" id="PF00528">
    <property type="entry name" value="BPD_transp_1"/>
    <property type="match status" value="1"/>
</dbReference>
<keyword evidence="3 7" id="KW-0813">Transport</keyword>
<feature type="transmembrane region" description="Helical" evidence="7">
    <location>
        <begin position="140"/>
        <end position="161"/>
    </location>
</feature>
<evidence type="ECO:0000313" key="10">
    <source>
        <dbReference type="Proteomes" id="UP000198565"/>
    </source>
</evidence>
<dbReference type="Proteomes" id="UP000198565">
    <property type="component" value="Unassembled WGS sequence"/>
</dbReference>
<evidence type="ECO:0000256" key="7">
    <source>
        <dbReference type="RuleBase" id="RU363032"/>
    </source>
</evidence>
<evidence type="ECO:0000256" key="2">
    <source>
        <dbReference type="ARBA" id="ARBA00004196"/>
    </source>
</evidence>
<feature type="domain" description="ABC transmembrane type-1" evidence="8">
    <location>
        <begin position="76"/>
        <end position="258"/>
    </location>
</feature>
<gene>
    <name evidence="9" type="ORF">SAMN04487943_105167</name>
</gene>
<dbReference type="OrthoDB" id="8557224at2"/>
<evidence type="ECO:0000256" key="4">
    <source>
        <dbReference type="ARBA" id="ARBA00022692"/>
    </source>
</evidence>
<dbReference type="PANTHER" id="PTHR30043">
    <property type="entry name" value="PHOSPHONATES TRANSPORT SYSTEM PERMEASE PROTEIN"/>
    <property type="match status" value="1"/>
</dbReference>
<dbReference type="Gene3D" id="1.10.3720.10">
    <property type="entry name" value="MetI-like"/>
    <property type="match status" value="1"/>
</dbReference>
<keyword evidence="10" id="KW-1185">Reference proteome</keyword>
<feature type="transmembrane region" description="Helical" evidence="7">
    <location>
        <begin position="112"/>
        <end position="134"/>
    </location>
</feature>
<evidence type="ECO:0000259" key="8">
    <source>
        <dbReference type="PROSITE" id="PS50928"/>
    </source>
</evidence>
<evidence type="ECO:0000313" key="9">
    <source>
        <dbReference type="EMBL" id="SFL93701.1"/>
    </source>
</evidence>
<dbReference type="RefSeq" id="WP_091483729.1">
    <property type="nucleotide sequence ID" value="NZ_FOTR01000005.1"/>
</dbReference>
<proteinExistence type="inferred from homology"/>
<keyword evidence="5 7" id="KW-1133">Transmembrane helix</keyword>
<reference evidence="10" key="1">
    <citation type="submission" date="2016-10" db="EMBL/GenBank/DDBJ databases">
        <authorList>
            <person name="Varghese N."/>
            <person name="Submissions S."/>
        </authorList>
    </citation>
    <scope>NUCLEOTIDE SEQUENCE [LARGE SCALE GENOMIC DNA]</scope>
    <source>
        <strain evidence="10">CGMCC 1.4250</strain>
    </source>
</reference>
<dbReference type="EMBL" id="FOTR01000005">
    <property type="protein sequence ID" value="SFL93701.1"/>
    <property type="molecule type" value="Genomic_DNA"/>
</dbReference>
<evidence type="ECO:0000256" key="6">
    <source>
        <dbReference type="ARBA" id="ARBA00023136"/>
    </source>
</evidence>
<dbReference type="PROSITE" id="PS50928">
    <property type="entry name" value="ABC_TM1"/>
    <property type="match status" value="1"/>
</dbReference>
<feature type="transmembrane region" description="Helical" evidence="7">
    <location>
        <begin position="72"/>
        <end position="100"/>
    </location>
</feature>
<feature type="transmembrane region" description="Helical" evidence="7">
    <location>
        <begin position="215"/>
        <end position="234"/>
    </location>
</feature>
<sequence>MDAIEKQLYAKPRNNNYIYIISVVILGLMIWSLFVIDFGSMEESGWTIAKSILSGIVTPDFDFLLDFTTQGVMYLLVETIAIAFLGTIFGAILAIPLAFLSASNVVPKPVAFITRLLLIFIRTIPSLVYGLMFVRVAGQGPFTGVLTVALISIGMLAKLFVDAIEDLDTSIFESMTSIGCTTFEKIRFGIVPQLTAMFLSIGIYRFDMNLREASILGLVGAGGIGAPLIFAMNAYRWNEVGSILIGLVVLIFIVEIWSNHMRNKLVRG</sequence>